<dbReference type="AlphaFoldDB" id="A0A975K568"/>
<evidence type="ECO:0000313" key="3">
    <source>
        <dbReference type="Proteomes" id="UP000681425"/>
    </source>
</evidence>
<dbReference type="EMBL" id="CP073910">
    <property type="protein sequence ID" value="QUT04323.1"/>
    <property type="molecule type" value="Genomic_DNA"/>
</dbReference>
<evidence type="ECO:0000256" key="1">
    <source>
        <dbReference type="SAM" id="Phobius"/>
    </source>
</evidence>
<accession>A0A975K568</accession>
<keyword evidence="3" id="KW-1185">Reference proteome</keyword>
<keyword evidence="1" id="KW-1133">Transmembrane helix</keyword>
<sequence>MARGDFRTDPLILHLDDRYGEPARPAWTPLFYALFASAVVMLLLGLAEWARIPEGAKRDMGAVKACQQHLRYKLPPEPGLEIVSFAVQPAKDMLEPRSVLLAYRALNVKGPDGRPRQGMQQCAFATEADGNFPPFKELSRAVFRSEGEMQAWKEQFLRGETVEELEAGRPECCLPLREGRGGNIVTIG</sequence>
<keyword evidence="1" id="KW-0472">Membrane</keyword>
<organism evidence="2 3">
    <name type="scientific">Sphingobium phenoxybenzoativorans</name>
    <dbReference type="NCBI Taxonomy" id="1592790"/>
    <lineage>
        <taxon>Bacteria</taxon>
        <taxon>Pseudomonadati</taxon>
        <taxon>Pseudomonadota</taxon>
        <taxon>Alphaproteobacteria</taxon>
        <taxon>Sphingomonadales</taxon>
        <taxon>Sphingomonadaceae</taxon>
        <taxon>Sphingobium</taxon>
    </lineage>
</organism>
<proteinExistence type="predicted"/>
<keyword evidence="1" id="KW-0812">Transmembrane</keyword>
<evidence type="ECO:0000313" key="2">
    <source>
        <dbReference type="EMBL" id="QUT04323.1"/>
    </source>
</evidence>
<reference evidence="2" key="1">
    <citation type="submission" date="2021-04" db="EMBL/GenBank/DDBJ databases">
        <title>Isolation of p-tert-butylphenol degrading bacteria Sphingobium phenoxybenzoativorans Tas13 from active sludge.</title>
        <authorList>
            <person name="Li Y."/>
        </authorList>
    </citation>
    <scope>NUCLEOTIDE SEQUENCE</scope>
    <source>
        <strain evidence="2">Tas13</strain>
    </source>
</reference>
<dbReference type="Proteomes" id="UP000681425">
    <property type="component" value="Chromosome"/>
</dbReference>
<feature type="transmembrane region" description="Helical" evidence="1">
    <location>
        <begin position="30"/>
        <end position="50"/>
    </location>
</feature>
<name>A0A975K568_9SPHN</name>
<gene>
    <name evidence="2" type="ORF">KFK14_14690</name>
</gene>
<dbReference type="RefSeq" id="WP_212608153.1">
    <property type="nucleotide sequence ID" value="NZ_CP073910.1"/>
</dbReference>
<dbReference type="KEGG" id="spph:KFK14_14690"/>
<protein>
    <submittedName>
        <fullName evidence="2">Uncharacterized protein</fullName>
    </submittedName>
</protein>